<dbReference type="Proteomes" id="UP001162131">
    <property type="component" value="Unassembled WGS sequence"/>
</dbReference>
<organism evidence="2 3">
    <name type="scientific">Blepharisma stoltei</name>
    <dbReference type="NCBI Taxonomy" id="1481888"/>
    <lineage>
        <taxon>Eukaryota</taxon>
        <taxon>Sar</taxon>
        <taxon>Alveolata</taxon>
        <taxon>Ciliophora</taxon>
        <taxon>Postciliodesmatophora</taxon>
        <taxon>Heterotrichea</taxon>
        <taxon>Heterotrichida</taxon>
        <taxon>Blepharismidae</taxon>
        <taxon>Blepharisma</taxon>
    </lineage>
</organism>
<comment type="caution">
    <text evidence="2">The sequence shown here is derived from an EMBL/GenBank/DDBJ whole genome shotgun (WGS) entry which is preliminary data.</text>
</comment>
<sequence length="206" mass="24176">MDYFAISPLRKSFTPKPVLQEKNEAIKYSATKPEASSRIKRYPTTSKQKSSQKSNIENKPKLEDKKAEAKKVREEEKKIKNEAKKQKEEVLQAAKQRVQEERLRRKKNQPEQPRSKSKTIIQEKVILDRPITPQPSTKKAETTGDWLKTRVQLIEQLQNWMKELDKQEDTLLKDIEKTCNSHIMSYKDYDANHQPLTARESIMRSP</sequence>
<dbReference type="EMBL" id="CAJZBQ010000032">
    <property type="protein sequence ID" value="CAG9322722.1"/>
    <property type="molecule type" value="Genomic_DNA"/>
</dbReference>
<protein>
    <submittedName>
        <fullName evidence="2">Uncharacterized protein</fullName>
    </submittedName>
</protein>
<evidence type="ECO:0000313" key="3">
    <source>
        <dbReference type="Proteomes" id="UP001162131"/>
    </source>
</evidence>
<gene>
    <name evidence="2" type="ORF">BSTOLATCC_MIC31838</name>
</gene>
<feature type="compositionally biased region" description="Basic and acidic residues" evidence="1">
    <location>
        <begin position="56"/>
        <end position="90"/>
    </location>
</feature>
<reference evidence="2" key="1">
    <citation type="submission" date="2021-09" db="EMBL/GenBank/DDBJ databases">
        <authorList>
            <consortium name="AG Swart"/>
            <person name="Singh M."/>
            <person name="Singh A."/>
            <person name="Seah K."/>
            <person name="Emmerich C."/>
        </authorList>
    </citation>
    <scope>NUCLEOTIDE SEQUENCE</scope>
    <source>
        <strain evidence="2">ATCC30299</strain>
    </source>
</reference>
<evidence type="ECO:0000256" key="1">
    <source>
        <dbReference type="SAM" id="MobiDB-lite"/>
    </source>
</evidence>
<name>A0AAU9JB54_9CILI</name>
<accession>A0AAU9JB54</accession>
<dbReference type="AlphaFoldDB" id="A0AAU9JB54"/>
<keyword evidence="3" id="KW-1185">Reference proteome</keyword>
<feature type="region of interest" description="Disordered" evidence="1">
    <location>
        <begin position="21"/>
        <end position="120"/>
    </location>
</feature>
<evidence type="ECO:0000313" key="2">
    <source>
        <dbReference type="EMBL" id="CAG9322722.1"/>
    </source>
</evidence>
<proteinExistence type="predicted"/>